<dbReference type="SUPFAM" id="SSF81296">
    <property type="entry name" value="E set domains"/>
    <property type="match status" value="1"/>
</dbReference>
<dbReference type="OrthoDB" id="9811945at2"/>
<protein>
    <submittedName>
        <fullName evidence="1">Isoamylase</fullName>
    </submittedName>
</protein>
<dbReference type="AlphaFoldDB" id="A0A5B8C4V8"/>
<dbReference type="CDD" id="cd07184">
    <property type="entry name" value="E_set_Isoamylase_like_N"/>
    <property type="match status" value="1"/>
</dbReference>
<dbReference type="EMBL" id="CP040915">
    <property type="protein sequence ID" value="QDC25227.1"/>
    <property type="molecule type" value="Genomic_DNA"/>
</dbReference>
<gene>
    <name evidence="1" type="ORF">FE374_11965</name>
</gene>
<accession>A0A5B8C4V8</accession>
<dbReference type="RefSeq" id="WP_139929362.1">
    <property type="nucleotide sequence ID" value="NZ_CP040915.1"/>
</dbReference>
<name>A0A5B8C4V8_9MICO</name>
<dbReference type="GO" id="GO:0005975">
    <property type="term" value="P:carbohydrate metabolic process"/>
    <property type="evidence" value="ECO:0007669"/>
    <property type="project" value="UniProtKB-ARBA"/>
</dbReference>
<dbReference type="KEGG" id="gyu:FE374_11965"/>
<sequence length="94" mass="10151">MIKQSRPSKDGSRKLTFSLPGNHPAGIISVVGTFNDWTPGVHVMRRRSNGTISTTIAVPAGSDVRFRYLGENGAWFDDPDADALTHEGGLVRVS</sequence>
<evidence type="ECO:0000313" key="1">
    <source>
        <dbReference type="EMBL" id="QDC25227.1"/>
    </source>
</evidence>
<proteinExistence type="predicted"/>
<organism evidence="1 2">
    <name type="scientific">Georgenia yuyongxinii</name>
    <dbReference type="NCBI Taxonomy" id="2589797"/>
    <lineage>
        <taxon>Bacteria</taxon>
        <taxon>Bacillati</taxon>
        <taxon>Actinomycetota</taxon>
        <taxon>Actinomycetes</taxon>
        <taxon>Micrococcales</taxon>
        <taxon>Bogoriellaceae</taxon>
        <taxon>Georgenia</taxon>
    </lineage>
</organism>
<dbReference type="InterPro" id="IPR013783">
    <property type="entry name" value="Ig-like_fold"/>
</dbReference>
<evidence type="ECO:0000313" key="2">
    <source>
        <dbReference type="Proteomes" id="UP000314616"/>
    </source>
</evidence>
<reference evidence="1 2" key="1">
    <citation type="submission" date="2019-05" db="EMBL/GenBank/DDBJ databases">
        <title>Georgenia *** sp. nov., and Georgenia *** sp. nov., isolated from the intestinal contents of plateau pika (Ochotona curzoniae) in the Qinghai-Tibet plateau of China.</title>
        <authorList>
            <person name="Tian Z."/>
        </authorList>
    </citation>
    <scope>NUCLEOTIDE SEQUENCE [LARGE SCALE GENOMIC DNA]</scope>
    <source>
        <strain evidence="1 2">Z443</strain>
    </source>
</reference>
<dbReference type="Gene3D" id="2.60.40.10">
    <property type="entry name" value="Immunoglobulins"/>
    <property type="match status" value="1"/>
</dbReference>
<dbReference type="Proteomes" id="UP000314616">
    <property type="component" value="Chromosome"/>
</dbReference>
<dbReference type="InterPro" id="IPR014756">
    <property type="entry name" value="Ig_E-set"/>
</dbReference>